<accession>A0A1M6DI08</accession>
<dbReference type="EMBL" id="FQXJ01000023">
    <property type="protein sequence ID" value="SHI72689.1"/>
    <property type="molecule type" value="Genomic_DNA"/>
</dbReference>
<organism evidence="1 2">
    <name type="scientific">Desulfosporosinus lacus DSM 15449</name>
    <dbReference type="NCBI Taxonomy" id="1121420"/>
    <lineage>
        <taxon>Bacteria</taxon>
        <taxon>Bacillati</taxon>
        <taxon>Bacillota</taxon>
        <taxon>Clostridia</taxon>
        <taxon>Eubacteriales</taxon>
        <taxon>Desulfitobacteriaceae</taxon>
        <taxon>Desulfosporosinus</taxon>
    </lineage>
</organism>
<dbReference type="OrthoDB" id="1799332at2"/>
<keyword evidence="2" id="KW-1185">Reference proteome</keyword>
<dbReference type="Proteomes" id="UP000183954">
    <property type="component" value="Unassembled WGS sequence"/>
</dbReference>
<sequence>MIKVYSNYVACDTQEEALEAQVIIINAMSHIPKICEDRDMFLVQHELGECKMQELLNQRGLACK</sequence>
<dbReference type="AlphaFoldDB" id="A0A1M6DI08"/>
<proteinExistence type="predicted"/>
<evidence type="ECO:0000313" key="1">
    <source>
        <dbReference type="EMBL" id="SHI72689.1"/>
    </source>
</evidence>
<name>A0A1M6DI08_9FIRM</name>
<evidence type="ECO:0000313" key="2">
    <source>
        <dbReference type="Proteomes" id="UP000183954"/>
    </source>
</evidence>
<reference evidence="2" key="1">
    <citation type="submission" date="2016-11" db="EMBL/GenBank/DDBJ databases">
        <authorList>
            <person name="Varghese N."/>
            <person name="Submissions S."/>
        </authorList>
    </citation>
    <scope>NUCLEOTIDE SEQUENCE [LARGE SCALE GENOMIC DNA]</scope>
    <source>
        <strain evidence="2">DSM 15449</strain>
    </source>
</reference>
<gene>
    <name evidence="1" type="ORF">SAMN02746098_04548</name>
</gene>
<protein>
    <submittedName>
        <fullName evidence="1">Uncharacterized protein</fullName>
    </submittedName>
</protein>
<dbReference type="RefSeq" id="WP_073032425.1">
    <property type="nucleotide sequence ID" value="NZ_FQXJ01000023.1"/>
</dbReference>